<protein>
    <submittedName>
        <fullName evidence="1">Uncharacterized protein</fullName>
    </submittedName>
</protein>
<reference evidence="1" key="1">
    <citation type="submission" date="2022-06" db="EMBL/GenBank/DDBJ databases">
        <title>Diverse halophilic archaea isolated from saline environments.</title>
        <authorList>
            <person name="Cui H.-L."/>
        </authorList>
    </citation>
    <scope>NUCLEOTIDE SEQUENCE</scope>
    <source>
        <strain evidence="1">WLHS1</strain>
        <plasmid evidence="1">unnamed3</plasmid>
    </source>
</reference>
<name>A0A9E7NFD0_9EURY</name>
<evidence type="ECO:0000313" key="1">
    <source>
        <dbReference type="EMBL" id="UTF55969.1"/>
    </source>
</evidence>
<evidence type="ECO:0000313" key="2">
    <source>
        <dbReference type="Proteomes" id="UP001056855"/>
    </source>
</evidence>
<dbReference type="Proteomes" id="UP001056855">
    <property type="component" value="Plasmid unnamed3"/>
</dbReference>
<keyword evidence="2" id="KW-1185">Reference proteome</keyword>
<accession>A0A9E7NFD0</accession>
<keyword evidence="1" id="KW-0614">Plasmid</keyword>
<dbReference type="RefSeq" id="WP_254161523.1">
    <property type="nucleotide sequence ID" value="NZ_CP100358.1"/>
</dbReference>
<geneLocation type="plasmid" evidence="1 2">
    <name>unnamed3</name>
</geneLocation>
<organism evidence="1 2">
    <name type="scientific">Natronosalvus rutilus</name>
    <dbReference type="NCBI Taxonomy" id="2953753"/>
    <lineage>
        <taxon>Archaea</taxon>
        <taxon>Methanobacteriati</taxon>
        <taxon>Methanobacteriota</taxon>
        <taxon>Stenosarchaea group</taxon>
        <taxon>Halobacteria</taxon>
        <taxon>Halobacteriales</taxon>
        <taxon>Natrialbaceae</taxon>
        <taxon>Natronosalvus</taxon>
    </lineage>
</organism>
<dbReference type="AlphaFoldDB" id="A0A9E7NFD0"/>
<gene>
    <name evidence="1" type="ORF">NGM29_20980</name>
</gene>
<sequence length="198" mass="23329">MSPKRDDGPGPQFARFEALFSEELEELQEIATERDVTLEEVSEAYFVIVNGDPPMVTHSRLQEELGKAGPETWNTASVLVDFGEVHRSKGNDWWWIVASEFLAGLCEKRSISLKKYLEMEGDLRVFQDDARQWYERRHMHGNLQERTMREIKLEHCQRLQERYYPKKRLDPENFHDHQVARYVKTAQDVIVEALNLSY</sequence>
<dbReference type="GeneID" id="73292576"/>
<dbReference type="EMBL" id="CP100358">
    <property type="protein sequence ID" value="UTF55969.1"/>
    <property type="molecule type" value="Genomic_DNA"/>
</dbReference>
<dbReference type="KEGG" id="sawl:NGM29_20980"/>
<proteinExistence type="predicted"/>